<keyword evidence="2" id="KW-1185">Reference proteome</keyword>
<dbReference type="PANTHER" id="PTHR10974:SF75">
    <property type="entry name" value="SULFATASE DOMAIN-CONTAINING PROTEIN"/>
    <property type="match status" value="1"/>
</dbReference>
<dbReference type="Gene3D" id="3.40.720.10">
    <property type="entry name" value="Alkaline Phosphatase, subunit A"/>
    <property type="match status" value="1"/>
</dbReference>
<dbReference type="Proteomes" id="UP000614601">
    <property type="component" value="Unassembled WGS sequence"/>
</dbReference>
<name>A0A811L650_9BILA</name>
<dbReference type="EMBL" id="CAJFDH010000005">
    <property type="protein sequence ID" value="CAD5223157.1"/>
    <property type="molecule type" value="Genomic_DNA"/>
</dbReference>
<gene>
    <name evidence="1" type="ORF">BOKJ2_LOCUS10003</name>
</gene>
<dbReference type="SUPFAM" id="SSF53649">
    <property type="entry name" value="Alkaline phosphatase-like"/>
    <property type="match status" value="1"/>
</dbReference>
<evidence type="ECO:0000313" key="2">
    <source>
        <dbReference type="Proteomes" id="UP000614601"/>
    </source>
</evidence>
<evidence type="ECO:0000313" key="1">
    <source>
        <dbReference type="EMBL" id="CAD5223157.1"/>
    </source>
</evidence>
<reference evidence="1" key="1">
    <citation type="submission" date="2020-09" db="EMBL/GenBank/DDBJ databases">
        <authorList>
            <person name="Kikuchi T."/>
        </authorList>
    </citation>
    <scope>NUCLEOTIDE SEQUENCE</scope>
    <source>
        <strain evidence="1">SH1</strain>
    </source>
</reference>
<dbReference type="GO" id="GO:0005615">
    <property type="term" value="C:extracellular space"/>
    <property type="evidence" value="ECO:0007669"/>
    <property type="project" value="TreeGrafter"/>
</dbReference>
<dbReference type="Proteomes" id="UP000783686">
    <property type="component" value="Unassembled WGS sequence"/>
</dbReference>
<dbReference type="Pfam" id="PF02995">
    <property type="entry name" value="DUF229"/>
    <property type="match status" value="1"/>
</dbReference>
<dbReference type="OrthoDB" id="5862419at2759"/>
<sequence length="269" mass="31427">MLGHNDINEVFRGDLELKRFFEEISDELKNAYLIFMSDHGLRFGDITETRIGSIEENNPFLMISVPEKLRKNDDLMRQLKKNSKHLVTHYDTYATLAEIAAEHYEFTSKTSFSTKTFNPSYRTLKGSSFFHPLKQPRDCFSLLIPFEYCLCQREQYTIDNKDLALTVGGMILKIINDKVTKSKHKKDCQRLELKEDGDFEVIQIESGREEKVYLVTIETVNGAKYQGYVGKTNDKLKLYTTTFPRMNAYAEQAKCIPEQYLRHYCWCKS</sequence>
<accession>A0A811L650</accession>
<dbReference type="InterPro" id="IPR017850">
    <property type="entry name" value="Alkaline_phosphatase_core_sf"/>
</dbReference>
<protein>
    <submittedName>
        <fullName evidence="1">Uncharacterized protein</fullName>
    </submittedName>
</protein>
<organism evidence="1 2">
    <name type="scientific">Bursaphelenchus okinawaensis</name>
    <dbReference type="NCBI Taxonomy" id="465554"/>
    <lineage>
        <taxon>Eukaryota</taxon>
        <taxon>Metazoa</taxon>
        <taxon>Ecdysozoa</taxon>
        <taxon>Nematoda</taxon>
        <taxon>Chromadorea</taxon>
        <taxon>Rhabditida</taxon>
        <taxon>Tylenchina</taxon>
        <taxon>Tylenchomorpha</taxon>
        <taxon>Aphelenchoidea</taxon>
        <taxon>Aphelenchoididae</taxon>
        <taxon>Bursaphelenchus</taxon>
    </lineage>
</organism>
<dbReference type="PANTHER" id="PTHR10974">
    <property type="entry name" value="FI08016P-RELATED"/>
    <property type="match status" value="1"/>
</dbReference>
<comment type="caution">
    <text evidence="1">The sequence shown here is derived from an EMBL/GenBank/DDBJ whole genome shotgun (WGS) entry which is preliminary data.</text>
</comment>
<dbReference type="InterPro" id="IPR004245">
    <property type="entry name" value="DUF229"/>
</dbReference>
<dbReference type="AlphaFoldDB" id="A0A811L650"/>
<proteinExistence type="predicted"/>
<dbReference type="EMBL" id="CAJFCW020000005">
    <property type="protein sequence ID" value="CAG9117309.1"/>
    <property type="molecule type" value="Genomic_DNA"/>
</dbReference>